<reference evidence="10 11" key="1">
    <citation type="submission" date="2019-11" db="EMBL/GenBank/DDBJ databases">
        <authorList>
            <person name="Holert J."/>
        </authorList>
    </citation>
    <scope>NUCLEOTIDE SEQUENCE [LARGE SCALE GENOMIC DNA]</scope>
    <source>
        <strain evidence="10">BC5_2</strain>
    </source>
</reference>
<keyword evidence="6 7" id="KW-0472">Membrane</keyword>
<gene>
    <name evidence="10" type="primary">hepA</name>
    <name evidence="10" type="ORF">DPBNPPHM_00512</name>
</gene>
<dbReference type="PROSITE" id="PS50929">
    <property type="entry name" value="ABC_TM1F"/>
    <property type="match status" value="1"/>
</dbReference>
<dbReference type="InterPro" id="IPR027417">
    <property type="entry name" value="P-loop_NTPase"/>
</dbReference>
<name>A0A5S9MZP3_9GAMM</name>
<dbReference type="InterPro" id="IPR017871">
    <property type="entry name" value="ABC_transporter-like_CS"/>
</dbReference>
<dbReference type="Proteomes" id="UP000434580">
    <property type="component" value="Unassembled WGS sequence"/>
</dbReference>
<dbReference type="CDD" id="cd03228">
    <property type="entry name" value="ABCC_MRP_Like"/>
    <property type="match status" value="1"/>
</dbReference>
<evidence type="ECO:0000256" key="1">
    <source>
        <dbReference type="ARBA" id="ARBA00004651"/>
    </source>
</evidence>
<feature type="transmembrane region" description="Helical" evidence="7">
    <location>
        <begin position="21"/>
        <end position="53"/>
    </location>
</feature>
<evidence type="ECO:0000256" key="3">
    <source>
        <dbReference type="ARBA" id="ARBA00022741"/>
    </source>
</evidence>
<evidence type="ECO:0000256" key="4">
    <source>
        <dbReference type="ARBA" id="ARBA00022840"/>
    </source>
</evidence>
<comment type="subcellular location">
    <subcellularLocation>
        <location evidence="1">Cell membrane</location>
        <topology evidence="1">Multi-pass membrane protein</topology>
    </subcellularLocation>
</comment>
<dbReference type="InterPro" id="IPR003593">
    <property type="entry name" value="AAA+_ATPase"/>
</dbReference>
<accession>A0A5S9MZP3</accession>
<feature type="domain" description="ABC transmembrane type-1" evidence="9">
    <location>
        <begin position="23"/>
        <end position="327"/>
    </location>
</feature>
<evidence type="ECO:0000256" key="2">
    <source>
        <dbReference type="ARBA" id="ARBA00022692"/>
    </source>
</evidence>
<dbReference type="PANTHER" id="PTHR24221">
    <property type="entry name" value="ATP-BINDING CASSETTE SUB-FAMILY B"/>
    <property type="match status" value="1"/>
</dbReference>
<feature type="transmembrane region" description="Helical" evidence="7">
    <location>
        <begin position="149"/>
        <end position="169"/>
    </location>
</feature>
<sequence>MHFIRRVLALFTEVYQSARKDVLVCLLAMMATSAIQGVGLMLLIPILAMAGIGDADTLALPAFIQEWPLLRQYPLELMLSGFLVLVLLQSALARFSMINNRLLQLEYVDRQRKGLISAITHAHWQFLIERDKSQFEHALISDIQRLQTAVFSMLQSISNVFLIGVYISVAMLLSWQVTLLAVFVGGVLWVGIAIRNGSVHDLGKQQTATHKDIHHTLSEYLAGMKVIRSHGEEHQFQGYFSNKLTDARQQQIDFMRNHSLNQLTFKWGAALSLCLLLYSAVYVFNVESTLLVVMVVVFSRLMPMLSSLQQAFQQVVFALPAYDNYRQMMNDIALAQCPEPKNPATSIALKDALSLRSVSFAYKNKSPLFENIDLRIPANKTTAIIGPSGAGKTTLIDLLIGLLAPSAGEVCIDGEKLSADNLSAWHHQLAYVPQDSVLLSDTIRNNLTWGKPGLEDQLAVVLKAASAEFVFDLPNGLDTLVGDRGMRLSGGERQRIALARALLRNPSVLILDEATSSLDVDNESRIKQAIDAISGNLTVIIITHRINTIDNADVIYRLENGQIQLQESAVALV</sequence>
<organism evidence="10 11">
    <name type="scientific">BD1-7 clade bacterium</name>
    <dbReference type="NCBI Taxonomy" id="2029982"/>
    <lineage>
        <taxon>Bacteria</taxon>
        <taxon>Pseudomonadati</taxon>
        <taxon>Pseudomonadota</taxon>
        <taxon>Gammaproteobacteria</taxon>
        <taxon>Cellvibrionales</taxon>
        <taxon>Spongiibacteraceae</taxon>
        <taxon>BD1-7 clade</taxon>
    </lineage>
</organism>
<proteinExistence type="predicted"/>
<dbReference type="PROSITE" id="PS50893">
    <property type="entry name" value="ABC_TRANSPORTER_2"/>
    <property type="match status" value="1"/>
</dbReference>
<dbReference type="PANTHER" id="PTHR24221:SF654">
    <property type="entry name" value="ATP-BINDING CASSETTE SUB-FAMILY B MEMBER 6"/>
    <property type="match status" value="1"/>
</dbReference>
<evidence type="ECO:0000256" key="6">
    <source>
        <dbReference type="ARBA" id="ARBA00023136"/>
    </source>
</evidence>
<dbReference type="SUPFAM" id="SSF52540">
    <property type="entry name" value="P-loop containing nucleoside triphosphate hydrolases"/>
    <property type="match status" value="1"/>
</dbReference>
<dbReference type="SMART" id="SM00382">
    <property type="entry name" value="AAA"/>
    <property type="match status" value="1"/>
</dbReference>
<evidence type="ECO:0000259" key="8">
    <source>
        <dbReference type="PROSITE" id="PS50893"/>
    </source>
</evidence>
<dbReference type="InterPro" id="IPR011527">
    <property type="entry name" value="ABC1_TM_dom"/>
</dbReference>
<dbReference type="GO" id="GO:0016887">
    <property type="term" value="F:ATP hydrolysis activity"/>
    <property type="evidence" value="ECO:0007669"/>
    <property type="project" value="InterPro"/>
</dbReference>
<dbReference type="Gene3D" id="3.40.50.300">
    <property type="entry name" value="P-loop containing nucleotide triphosphate hydrolases"/>
    <property type="match status" value="1"/>
</dbReference>
<dbReference type="InterPro" id="IPR036640">
    <property type="entry name" value="ABC1_TM_sf"/>
</dbReference>
<feature type="transmembrane region" description="Helical" evidence="7">
    <location>
        <begin position="175"/>
        <end position="194"/>
    </location>
</feature>
<dbReference type="EMBL" id="CACSII010000001">
    <property type="protein sequence ID" value="CAA0082864.1"/>
    <property type="molecule type" value="Genomic_DNA"/>
</dbReference>
<protein>
    <submittedName>
        <fullName evidence="10">Heterocyst differentiation ATP-binding protein HepA</fullName>
    </submittedName>
</protein>
<dbReference type="PROSITE" id="PS00211">
    <property type="entry name" value="ABC_TRANSPORTER_1"/>
    <property type="match status" value="1"/>
</dbReference>
<dbReference type="OrthoDB" id="9806127at2"/>
<feature type="domain" description="ABC transporter" evidence="8">
    <location>
        <begin position="353"/>
        <end position="573"/>
    </location>
</feature>
<dbReference type="Pfam" id="PF00005">
    <property type="entry name" value="ABC_tran"/>
    <property type="match status" value="1"/>
</dbReference>
<feature type="transmembrane region" description="Helical" evidence="7">
    <location>
        <begin position="73"/>
        <end position="93"/>
    </location>
</feature>
<evidence type="ECO:0000313" key="10">
    <source>
        <dbReference type="EMBL" id="CAA0082864.1"/>
    </source>
</evidence>
<evidence type="ECO:0000259" key="9">
    <source>
        <dbReference type="PROSITE" id="PS50929"/>
    </source>
</evidence>
<dbReference type="SUPFAM" id="SSF90123">
    <property type="entry name" value="ABC transporter transmembrane region"/>
    <property type="match status" value="1"/>
</dbReference>
<dbReference type="AlphaFoldDB" id="A0A5S9MZP3"/>
<dbReference type="Gene3D" id="1.20.1560.10">
    <property type="entry name" value="ABC transporter type 1, transmembrane domain"/>
    <property type="match status" value="1"/>
</dbReference>
<keyword evidence="5 7" id="KW-1133">Transmembrane helix</keyword>
<keyword evidence="4 10" id="KW-0067">ATP-binding</keyword>
<evidence type="ECO:0000313" key="11">
    <source>
        <dbReference type="Proteomes" id="UP000434580"/>
    </source>
</evidence>
<dbReference type="InterPro" id="IPR039421">
    <property type="entry name" value="Type_1_exporter"/>
</dbReference>
<keyword evidence="3" id="KW-0547">Nucleotide-binding</keyword>
<dbReference type="GO" id="GO:0005524">
    <property type="term" value="F:ATP binding"/>
    <property type="evidence" value="ECO:0007669"/>
    <property type="project" value="UniProtKB-KW"/>
</dbReference>
<evidence type="ECO:0000256" key="5">
    <source>
        <dbReference type="ARBA" id="ARBA00022989"/>
    </source>
</evidence>
<dbReference type="GO" id="GO:0140359">
    <property type="term" value="F:ABC-type transporter activity"/>
    <property type="evidence" value="ECO:0007669"/>
    <property type="project" value="InterPro"/>
</dbReference>
<dbReference type="GO" id="GO:0034040">
    <property type="term" value="F:ATPase-coupled lipid transmembrane transporter activity"/>
    <property type="evidence" value="ECO:0007669"/>
    <property type="project" value="TreeGrafter"/>
</dbReference>
<keyword evidence="2 7" id="KW-0812">Transmembrane</keyword>
<dbReference type="InterPro" id="IPR003439">
    <property type="entry name" value="ABC_transporter-like_ATP-bd"/>
</dbReference>
<dbReference type="GO" id="GO:0005886">
    <property type="term" value="C:plasma membrane"/>
    <property type="evidence" value="ECO:0007669"/>
    <property type="project" value="UniProtKB-SubCell"/>
</dbReference>
<evidence type="ECO:0000256" key="7">
    <source>
        <dbReference type="SAM" id="Phobius"/>
    </source>
</evidence>
<dbReference type="Pfam" id="PF00664">
    <property type="entry name" value="ABC_membrane"/>
    <property type="match status" value="1"/>
</dbReference>